<dbReference type="GO" id="GO:0047617">
    <property type="term" value="F:fatty acyl-CoA hydrolase activity"/>
    <property type="evidence" value="ECO:0007669"/>
    <property type="project" value="TreeGrafter"/>
</dbReference>
<dbReference type="eggNOG" id="COG0824">
    <property type="taxonomic scope" value="Bacteria"/>
</dbReference>
<evidence type="ECO:0000256" key="1">
    <source>
        <dbReference type="ARBA" id="ARBA00005953"/>
    </source>
</evidence>
<dbReference type="SUPFAM" id="SSF54637">
    <property type="entry name" value="Thioesterase/thiol ester dehydrase-isomerase"/>
    <property type="match status" value="1"/>
</dbReference>
<dbReference type="PANTHER" id="PTHR31793">
    <property type="entry name" value="4-HYDROXYBENZOYL-COA THIOESTERASE FAMILY MEMBER"/>
    <property type="match status" value="1"/>
</dbReference>
<dbReference type="CDD" id="cd00586">
    <property type="entry name" value="4HBT"/>
    <property type="match status" value="1"/>
</dbReference>
<dbReference type="PANTHER" id="PTHR31793:SF27">
    <property type="entry name" value="NOVEL THIOESTERASE SUPERFAMILY DOMAIN AND SAPOSIN A-TYPE DOMAIN CONTAINING PROTEIN (0610012H03RIK)"/>
    <property type="match status" value="1"/>
</dbReference>
<dbReference type="AlphaFoldDB" id="W5Y2D4"/>
<evidence type="ECO:0000313" key="3">
    <source>
        <dbReference type="EMBL" id="AHI23401.1"/>
    </source>
</evidence>
<dbReference type="InterPro" id="IPR050563">
    <property type="entry name" value="4-hydroxybenzoyl-CoA_TE"/>
</dbReference>
<evidence type="ECO:0008006" key="5">
    <source>
        <dbReference type="Google" id="ProtNLM"/>
    </source>
</evidence>
<proteinExistence type="inferred from homology"/>
<dbReference type="KEGG" id="cvt:B843_10080"/>
<dbReference type="Pfam" id="PF13279">
    <property type="entry name" value="4HBT_2"/>
    <property type="match status" value="1"/>
</dbReference>
<reference evidence="3 4" key="1">
    <citation type="submission" date="2013-02" db="EMBL/GenBank/DDBJ databases">
        <title>The complete genome sequence of Corynebacterium vitaeruminis DSM 20294.</title>
        <authorList>
            <person name="Ruckert C."/>
            <person name="Albersmeier A."/>
            <person name="Kalinowski J."/>
        </authorList>
    </citation>
    <scope>NUCLEOTIDE SEQUENCE [LARGE SCALE GENOMIC DNA]</scope>
    <source>
        <strain evidence="4">ATCC 10234</strain>
    </source>
</reference>
<accession>W5Y2D4</accession>
<evidence type="ECO:0000256" key="2">
    <source>
        <dbReference type="ARBA" id="ARBA00022801"/>
    </source>
</evidence>
<dbReference type="PATRIC" id="fig|1224164.3.peg.2036"/>
<name>W5Y2D4_9CORY</name>
<dbReference type="Gene3D" id="3.10.129.10">
    <property type="entry name" value="Hotdog Thioesterase"/>
    <property type="match status" value="1"/>
</dbReference>
<dbReference type="Proteomes" id="UP000019222">
    <property type="component" value="Chromosome"/>
</dbReference>
<dbReference type="InterPro" id="IPR029069">
    <property type="entry name" value="HotDog_dom_sf"/>
</dbReference>
<evidence type="ECO:0000313" key="4">
    <source>
        <dbReference type="Proteomes" id="UP000019222"/>
    </source>
</evidence>
<organism evidence="3 4">
    <name type="scientific">Corynebacterium vitaeruminis DSM 20294</name>
    <dbReference type="NCBI Taxonomy" id="1224164"/>
    <lineage>
        <taxon>Bacteria</taxon>
        <taxon>Bacillati</taxon>
        <taxon>Actinomycetota</taxon>
        <taxon>Actinomycetes</taxon>
        <taxon>Mycobacteriales</taxon>
        <taxon>Corynebacteriaceae</taxon>
        <taxon>Corynebacterium</taxon>
    </lineage>
</organism>
<gene>
    <name evidence="3" type="ORF">B843_10080</name>
</gene>
<keyword evidence="2" id="KW-0378">Hydrolase</keyword>
<dbReference type="EMBL" id="CP004353">
    <property type="protein sequence ID" value="AHI23401.1"/>
    <property type="molecule type" value="Genomic_DNA"/>
</dbReference>
<comment type="similarity">
    <text evidence="1">Belongs to the 4-hydroxybenzoyl-CoA thioesterase family.</text>
</comment>
<dbReference type="STRING" id="1224164.B843_10080"/>
<keyword evidence="4" id="KW-1185">Reference proteome</keyword>
<sequence>MAEENRNVHITKVPCRWSDFDRFGHITNPAYIELAQEARQIMAHEEFVERGVEAAPVFVRKIEVDYLRPIMPDTFAVIVETQVVEVGRTSFTTRQEIKDLNGTTCAIVEAVQVVIDLKTARPRAINDAELKILTRVADSAK</sequence>
<protein>
    <recommendedName>
        <fullName evidence="5">Thioesterase</fullName>
    </recommendedName>
</protein>
<dbReference type="HOGENOM" id="CLU_101141_2_0_11"/>